<proteinExistence type="predicted"/>
<dbReference type="Proteomes" id="UP000030960">
    <property type="component" value="Unassembled WGS sequence"/>
</dbReference>
<name>A0A0B3SXE9_9RHOB</name>
<dbReference type="InterPro" id="IPR014710">
    <property type="entry name" value="RmlC-like_jellyroll"/>
</dbReference>
<dbReference type="InterPro" id="IPR013096">
    <property type="entry name" value="Cupin_2"/>
</dbReference>
<keyword evidence="4" id="KW-1185">Reference proteome</keyword>
<feature type="chain" id="PRO_5002098202" evidence="1">
    <location>
        <begin position="31"/>
        <end position="138"/>
    </location>
</feature>
<organism evidence="3 4">
    <name type="scientific">Mameliella alba</name>
    <dbReference type="NCBI Taxonomy" id="561184"/>
    <lineage>
        <taxon>Bacteria</taxon>
        <taxon>Pseudomonadati</taxon>
        <taxon>Pseudomonadota</taxon>
        <taxon>Alphaproteobacteria</taxon>
        <taxon>Rhodobacterales</taxon>
        <taxon>Roseobacteraceae</taxon>
        <taxon>Mameliella</taxon>
    </lineage>
</organism>
<dbReference type="RefSeq" id="WP_043136091.1">
    <property type="nucleotide sequence ID" value="NZ_JSUQ01000001.1"/>
</dbReference>
<evidence type="ECO:0000256" key="1">
    <source>
        <dbReference type="SAM" id="SignalP"/>
    </source>
</evidence>
<protein>
    <submittedName>
        <fullName evidence="3">Cupin 2 protein</fullName>
    </submittedName>
</protein>
<dbReference type="PANTHER" id="PTHR38599:SF1">
    <property type="entry name" value="CUPIN DOMAIN PROTEIN (AFU_ORTHOLOGUE AFUA_3G13620)"/>
    <property type="match status" value="1"/>
</dbReference>
<dbReference type="EMBL" id="JSUQ01000001">
    <property type="protein sequence ID" value="KHQ55099.1"/>
    <property type="molecule type" value="Genomic_DNA"/>
</dbReference>
<evidence type="ECO:0000313" key="3">
    <source>
        <dbReference type="EMBL" id="KHQ55099.1"/>
    </source>
</evidence>
<evidence type="ECO:0000259" key="2">
    <source>
        <dbReference type="Pfam" id="PF07883"/>
    </source>
</evidence>
<evidence type="ECO:0000313" key="4">
    <source>
        <dbReference type="Proteomes" id="UP000030960"/>
    </source>
</evidence>
<reference evidence="3 4" key="1">
    <citation type="submission" date="2014-10" db="EMBL/GenBank/DDBJ databases">
        <title>Genome sequence of Ponticoccus sp. strain UMTAT08 isolated from clonal culture of toxic dinoflagellate Alexandrium tamiyavanichii.</title>
        <authorList>
            <person name="Gan H.Y."/>
            <person name="Muhd D.-D."/>
            <person name="Mohd Noor M.E."/>
            <person name="Yeong Y.S."/>
            <person name="Usup G."/>
        </authorList>
    </citation>
    <scope>NUCLEOTIDE SEQUENCE [LARGE SCALE GENOMIC DNA]</scope>
    <source>
        <strain evidence="3 4">UMTAT08</strain>
    </source>
</reference>
<sequence length="138" mass="14266">MIRSAPTCLALAGAALLASAALLGATPAQASDLVVHEVLSEQPLSDAPDMKVVISQVTIKPDGTVGRHAHPGDMHAVVLRGGRIEGPDGAEQVLAEGTVIFVSAGDAHGPLRNLGDSDIELMVTYVVNVLEPFSWPVE</sequence>
<dbReference type="AlphaFoldDB" id="A0A0B3SXE9"/>
<dbReference type="Gene3D" id="2.60.120.10">
    <property type="entry name" value="Jelly Rolls"/>
    <property type="match status" value="1"/>
</dbReference>
<dbReference type="OrthoDB" id="8447070at2"/>
<dbReference type="Pfam" id="PF07883">
    <property type="entry name" value="Cupin_2"/>
    <property type="match status" value="1"/>
</dbReference>
<accession>A0A0B3SXE9</accession>
<comment type="caution">
    <text evidence="3">The sequence shown here is derived from an EMBL/GenBank/DDBJ whole genome shotgun (WGS) entry which is preliminary data.</text>
</comment>
<dbReference type="STRING" id="561184.SAMN05216376_103137"/>
<dbReference type="PANTHER" id="PTHR38599">
    <property type="entry name" value="CUPIN DOMAIN PROTEIN (AFU_ORTHOLOGUE AFUA_3G13620)"/>
    <property type="match status" value="1"/>
</dbReference>
<gene>
    <name evidence="3" type="ORF">OA50_00133</name>
</gene>
<dbReference type="SUPFAM" id="SSF51182">
    <property type="entry name" value="RmlC-like cupins"/>
    <property type="match status" value="1"/>
</dbReference>
<feature type="domain" description="Cupin type-2" evidence="2">
    <location>
        <begin position="57"/>
        <end position="124"/>
    </location>
</feature>
<dbReference type="InterPro" id="IPR011051">
    <property type="entry name" value="RmlC_Cupin_sf"/>
</dbReference>
<feature type="signal peptide" evidence="1">
    <location>
        <begin position="1"/>
        <end position="30"/>
    </location>
</feature>
<keyword evidence="1" id="KW-0732">Signal</keyword>